<evidence type="ECO:0000313" key="1">
    <source>
        <dbReference type="EMBL" id="XAF54355.1"/>
    </source>
</evidence>
<proteinExistence type="predicted"/>
<dbReference type="InterPro" id="IPR021326">
    <property type="entry name" value="DUF2931"/>
</dbReference>
<dbReference type="EMBL" id="CP152380">
    <property type="protein sequence ID" value="XAF54355.1"/>
    <property type="molecule type" value="Genomic_DNA"/>
</dbReference>
<name>A0ABZ3E3W5_9GAMM</name>
<evidence type="ECO:0000313" key="2">
    <source>
        <dbReference type="Proteomes" id="UP001445268"/>
    </source>
</evidence>
<keyword evidence="2" id="KW-1185">Reference proteome</keyword>
<dbReference type="PROSITE" id="PS51257">
    <property type="entry name" value="PROKAR_LIPOPROTEIN"/>
    <property type="match status" value="1"/>
</dbReference>
<accession>A0ABZ3E3W5</accession>
<gene>
    <name evidence="1" type="ORF">AAGT77_02050</name>
</gene>
<protein>
    <submittedName>
        <fullName evidence="1">DUF2931 family protein</fullName>
    </submittedName>
</protein>
<reference evidence="1 2" key="1">
    <citation type="submission" date="2024-04" db="EMBL/GenBank/DDBJ databases">
        <title>Marinobacter sp. SBY-1.</title>
        <authorList>
            <person name="Pan C."/>
        </authorList>
    </citation>
    <scope>NUCLEOTIDE SEQUENCE [LARGE SCALE GENOMIC DNA]</scope>
    <source>
        <strain evidence="1 2">SBY-1</strain>
    </source>
</reference>
<dbReference type="Proteomes" id="UP001445268">
    <property type="component" value="Chromosome"/>
</dbReference>
<organism evidence="1 2">
    <name type="scientific">Marinobacter alkaliphilus</name>
    <dbReference type="NCBI Taxonomy" id="254719"/>
    <lineage>
        <taxon>Bacteria</taxon>
        <taxon>Pseudomonadati</taxon>
        <taxon>Pseudomonadota</taxon>
        <taxon>Gammaproteobacteria</taxon>
        <taxon>Pseudomonadales</taxon>
        <taxon>Marinobacteraceae</taxon>
        <taxon>Marinobacter</taxon>
    </lineage>
</organism>
<sequence>MMIQKILAIGIVAMALLGSGCSAWSKADDTLWMIRIAAPQHYEVWVTDMFLEKSGERSWRQPIGAVGCCWKGPRGPTGAGAGVDPFPELILVNWFSYAEQKYYTKIIQVPEDLLDRMREPATYKTPMGVYSGPRHFLTIGLAPGGTVVVWISNQIGNEIEVMRMQATEVPGDPDDFEVGTKNYLEKHGDYLREHGVPMEGW</sequence>
<dbReference type="Pfam" id="PF11153">
    <property type="entry name" value="DUF2931"/>
    <property type="match status" value="1"/>
</dbReference>
<dbReference type="RefSeq" id="WP_227510188.1">
    <property type="nucleotide sequence ID" value="NZ_CP136130.1"/>
</dbReference>